<dbReference type="PROSITE" id="PS52050">
    <property type="entry name" value="WYL"/>
    <property type="match status" value="1"/>
</dbReference>
<name>A0A939LY56_9MICO</name>
<evidence type="ECO:0000313" key="3">
    <source>
        <dbReference type="EMBL" id="MBO1806266.1"/>
    </source>
</evidence>
<organism evidence="3 4">
    <name type="scientific">Leucobacter ruminantium</name>
    <dbReference type="NCBI Taxonomy" id="1289170"/>
    <lineage>
        <taxon>Bacteria</taxon>
        <taxon>Bacillati</taxon>
        <taxon>Actinomycetota</taxon>
        <taxon>Actinomycetes</taxon>
        <taxon>Micrococcales</taxon>
        <taxon>Microbacteriaceae</taxon>
        <taxon>Leucobacter</taxon>
    </lineage>
</organism>
<evidence type="ECO:0000313" key="4">
    <source>
        <dbReference type="Proteomes" id="UP000664398"/>
    </source>
</evidence>
<evidence type="ECO:0000259" key="2">
    <source>
        <dbReference type="Pfam" id="PF25583"/>
    </source>
</evidence>
<dbReference type="Proteomes" id="UP000664398">
    <property type="component" value="Unassembled WGS sequence"/>
</dbReference>
<accession>A0A939LY56</accession>
<dbReference type="Pfam" id="PF13280">
    <property type="entry name" value="WYL"/>
    <property type="match status" value="1"/>
</dbReference>
<evidence type="ECO:0000259" key="1">
    <source>
        <dbReference type="Pfam" id="PF13280"/>
    </source>
</evidence>
<reference evidence="3" key="1">
    <citation type="submission" date="2021-03" db="EMBL/GenBank/DDBJ databases">
        <title>Leucobacter chromiisoli sp. nov., isolated from chromium-containing soil of chemical plant.</title>
        <authorList>
            <person name="Xu Z."/>
        </authorList>
    </citation>
    <scope>NUCLEOTIDE SEQUENCE</scope>
    <source>
        <strain evidence="3">A2</strain>
    </source>
</reference>
<dbReference type="PANTHER" id="PTHR34580">
    <property type="match status" value="1"/>
</dbReference>
<keyword evidence="4" id="KW-1185">Reference proteome</keyword>
<dbReference type="AlphaFoldDB" id="A0A939LY56"/>
<comment type="caution">
    <text evidence="3">The sequence shown here is derived from an EMBL/GenBank/DDBJ whole genome shotgun (WGS) entry which is preliminary data.</text>
</comment>
<protein>
    <submittedName>
        <fullName evidence="3">WYL domain-containing protein</fullName>
    </submittedName>
</protein>
<dbReference type="InterPro" id="IPR051534">
    <property type="entry name" value="CBASS_pafABC_assoc_protein"/>
</dbReference>
<dbReference type="EMBL" id="JAGDYL010000027">
    <property type="protein sequence ID" value="MBO1806266.1"/>
    <property type="molecule type" value="Genomic_DNA"/>
</dbReference>
<gene>
    <name evidence="3" type="ORF">J4H91_13210</name>
</gene>
<feature type="domain" description="WCX" evidence="2">
    <location>
        <begin position="260"/>
        <end position="335"/>
    </location>
</feature>
<feature type="domain" description="WYL" evidence="1">
    <location>
        <begin position="161"/>
        <end position="225"/>
    </location>
</feature>
<proteinExistence type="predicted"/>
<sequence>MAEAGARSRVPSEQRIFSLVLALVASPEGATKRELLSSVYGYADRFRHGEASAALDRQFERDKEQLRSLGIRVDTIDSPLEPGNNQLTRYRISKDRLQFPGDLRFSSRELMLLRLAALAWSEGSLTAESRRAAMKLESLGAGLDVRHLGVAPMLGIPEPAAAALQSAIDDGRTVRFDYALPGRDEPLGRRVAPLRLHRADGRWHLIAWDLERDASRVFLLSRIRSSVSVQAEPFDPSLRDRVDGIVAELLAQRERHRAVVEVRLGSVAESRLAARAEPGAASADGPAAADGARLLAVRTLDPHALAEELAGYGAEAVVREPLALRELVIERLHGIAEEHGGRRA</sequence>
<dbReference type="PANTHER" id="PTHR34580:SF3">
    <property type="entry name" value="PROTEIN PAFB"/>
    <property type="match status" value="1"/>
</dbReference>
<dbReference type="Pfam" id="PF25583">
    <property type="entry name" value="WCX"/>
    <property type="match status" value="1"/>
</dbReference>
<dbReference type="InterPro" id="IPR026881">
    <property type="entry name" value="WYL_dom"/>
</dbReference>
<dbReference type="InterPro" id="IPR057727">
    <property type="entry name" value="WCX_dom"/>
</dbReference>